<dbReference type="Pfam" id="PF01070">
    <property type="entry name" value="FMN_dh"/>
    <property type="match status" value="2"/>
</dbReference>
<feature type="binding site" evidence="11">
    <location>
        <position position="195"/>
    </location>
    <ligand>
        <name>FMN</name>
        <dbReference type="ChEBI" id="CHEBI:58210"/>
    </ligand>
</feature>
<dbReference type="SUPFAM" id="SSF51395">
    <property type="entry name" value="FMN-linked oxidoreductases"/>
    <property type="match status" value="1"/>
</dbReference>
<comment type="subcellular location">
    <subcellularLocation>
        <location evidence="11">Cytoplasm</location>
    </subcellularLocation>
</comment>
<feature type="binding site" evidence="11">
    <location>
        <position position="129"/>
    </location>
    <ligand>
        <name>FMN</name>
        <dbReference type="ChEBI" id="CHEBI:58210"/>
    </ligand>
</feature>
<evidence type="ECO:0000313" key="13">
    <source>
        <dbReference type="EMBL" id="AFG36481.1"/>
    </source>
</evidence>
<dbReference type="PIRSF" id="PIRSF003314">
    <property type="entry name" value="IPP_isomerase"/>
    <property type="match status" value="1"/>
</dbReference>
<comment type="function">
    <text evidence="11">Involved in the biosynthesis of isoprenoids. Catalyzes the 1,3-allylic rearrangement of the homoallylic substrate isopentenyl (IPP) to its allylic isomer, dimethylallyl diphosphate (DMAPP).</text>
</comment>
<dbReference type="InterPro" id="IPR011179">
    <property type="entry name" value="IPdP_isomerase"/>
</dbReference>
<dbReference type="NCBIfam" id="TIGR02151">
    <property type="entry name" value="IPP_isom_2"/>
    <property type="match status" value="1"/>
</dbReference>
<keyword evidence="7 11" id="KW-0521">NADP</keyword>
<keyword evidence="6 11" id="KW-0460">Magnesium</keyword>
<comment type="caution">
    <text evidence="11">Lacks conserved residue(s) required for the propagation of feature annotation.</text>
</comment>
<evidence type="ECO:0000256" key="9">
    <source>
        <dbReference type="ARBA" id="ARBA00023235"/>
    </source>
</evidence>
<feature type="binding site" evidence="11">
    <location>
        <position position="70"/>
    </location>
    <ligand>
        <name>FMN</name>
        <dbReference type="ChEBI" id="CHEBI:58210"/>
    </ligand>
</feature>
<keyword evidence="8 11" id="KW-0414">Isoprene biosynthesis</keyword>
<evidence type="ECO:0000256" key="11">
    <source>
        <dbReference type="HAMAP-Rule" id="MF_00354"/>
    </source>
</evidence>
<dbReference type="STRING" id="889378.Spiaf_0376"/>
<proteinExistence type="inferred from homology"/>
<dbReference type="GO" id="GO:0000287">
    <property type="term" value="F:magnesium ion binding"/>
    <property type="evidence" value="ECO:0007669"/>
    <property type="project" value="UniProtKB-UniRule"/>
</dbReference>
<keyword evidence="5 11" id="KW-0479">Metal-binding</keyword>
<dbReference type="GO" id="GO:0004452">
    <property type="term" value="F:isopentenyl-diphosphate delta-isomerase activity"/>
    <property type="evidence" value="ECO:0007669"/>
    <property type="project" value="UniProtKB-UniRule"/>
</dbReference>
<dbReference type="Gene3D" id="3.20.20.70">
    <property type="entry name" value="Aldolase class I"/>
    <property type="match status" value="1"/>
</dbReference>
<dbReference type="Proteomes" id="UP000007383">
    <property type="component" value="Chromosome"/>
</dbReference>
<dbReference type="EC" id="5.3.3.2" evidence="11"/>
<evidence type="ECO:0000256" key="5">
    <source>
        <dbReference type="ARBA" id="ARBA00022723"/>
    </source>
</evidence>
<gene>
    <name evidence="11" type="primary">fni</name>
    <name evidence="13" type="ordered locus">Spiaf_0376</name>
</gene>
<sequence length="368" mass="40021">MADKAHDISTRKAQHLDICVEADSYRVESGSTRLDEVRFLHAAAPEVNVDAIDTSMDFLGQRVSLPFFISSMTGGSARGYEANKQLAMAAQQERIAVGMGSIRILFRKPEVFEHFYLRKLAPDVPIFANLGGVQIRDMQHSDIHTVLQRLEVSALAIHLNPGQELFQTGGDRDFRGVIDAIRRFCEHSPVPVIVKETGFGIDPATAAALIDSGVRYVNIAGAGGTNWITVESYREDPAMFAAAEEFRDWGMPTGLLLAAAREQQHLQGRILASGGLRSGLDIAKAVALGAEAAGFALPFIRAVHAEGTEGACKVIRQVRRVFLAAMALTGASSLQEFRRGPVWLSDRLTADTSRFSAGAAEWNTRLSE</sequence>
<keyword evidence="14" id="KW-1185">Reference proteome</keyword>
<name>H9UG38_SPIAZ</name>
<dbReference type="HOGENOM" id="CLU_065515_1_0_12"/>
<organism evidence="13 14">
    <name type="scientific">Spirochaeta africana (strain ATCC 700263 / DSM 8902 / Z-7692)</name>
    <dbReference type="NCBI Taxonomy" id="889378"/>
    <lineage>
        <taxon>Bacteria</taxon>
        <taxon>Pseudomonadati</taxon>
        <taxon>Spirochaetota</taxon>
        <taxon>Spirochaetia</taxon>
        <taxon>Spirochaetales</taxon>
        <taxon>Spirochaetaceae</taxon>
        <taxon>Spirochaeta</taxon>
    </lineage>
</organism>
<dbReference type="InterPro" id="IPR000262">
    <property type="entry name" value="FMN-dep_DH"/>
</dbReference>
<feature type="binding site" evidence="11">
    <location>
        <begin position="11"/>
        <end position="12"/>
    </location>
    <ligand>
        <name>substrate</name>
    </ligand>
</feature>
<feature type="binding site" evidence="11">
    <location>
        <begin position="71"/>
        <end position="73"/>
    </location>
    <ligand>
        <name>FMN</name>
        <dbReference type="ChEBI" id="CHEBI:58210"/>
    </ligand>
</feature>
<dbReference type="eggNOG" id="COG1304">
    <property type="taxonomic scope" value="Bacteria"/>
</dbReference>
<reference evidence="14" key="1">
    <citation type="journal article" date="2013" name="Stand. Genomic Sci.">
        <title>Complete genome sequence of the halophilic bacterium Spirochaeta africana type strain (Z-7692(T)) from the alkaline Lake Magadi in the East African Rift.</title>
        <authorList>
            <person name="Liolos K."/>
            <person name="Abt B."/>
            <person name="Scheuner C."/>
            <person name="Teshima H."/>
            <person name="Held B."/>
            <person name="Lapidus A."/>
            <person name="Nolan M."/>
            <person name="Lucas S."/>
            <person name="Deshpande S."/>
            <person name="Cheng J.F."/>
            <person name="Tapia R."/>
            <person name="Goodwin L.A."/>
            <person name="Pitluck S."/>
            <person name="Pagani I."/>
            <person name="Ivanova N."/>
            <person name="Mavromatis K."/>
            <person name="Mikhailova N."/>
            <person name="Huntemann M."/>
            <person name="Pati A."/>
            <person name="Chen A."/>
            <person name="Palaniappan K."/>
            <person name="Land M."/>
            <person name="Rohde M."/>
            <person name="Tindall B.J."/>
            <person name="Detter J.C."/>
            <person name="Goker M."/>
            <person name="Bristow J."/>
            <person name="Eisen J.A."/>
            <person name="Markowitz V."/>
            <person name="Hugenholtz P."/>
            <person name="Woyke T."/>
            <person name="Klenk H.P."/>
            <person name="Kyrpides N.C."/>
        </authorList>
    </citation>
    <scope>NUCLEOTIDE SEQUENCE</scope>
    <source>
        <strain evidence="14">ATCC 700263 / DSM 8902 / Z-7692</strain>
    </source>
</reference>
<dbReference type="GO" id="GO:0005737">
    <property type="term" value="C:cytoplasm"/>
    <property type="evidence" value="ECO:0007669"/>
    <property type="project" value="UniProtKB-SubCell"/>
</dbReference>
<evidence type="ECO:0000256" key="1">
    <source>
        <dbReference type="ARBA" id="ARBA00001917"/>
    </source>
</evidence>
<dbReference type="CDD" id="cd02811">
    <property type="entry name" value="IDI-2_FMN"/>
    <property type="match status" value="1"/>
</dbReference>
<dbReference type="GO" id="GO:0070402">
    <property type="term" value="F:NADPH binding"/>
    <property type="evidence" value="ECO:0007669"/>
    <property type="project" value="UniProtKB-UniRule"/>
</dbReference>
<feature type="binding site" evidence="11">
    <location>
        <begin position="101"/>
        <end position="103"/>
    </location>
    <ligand>
        <name>substrate</name>
    </ligand>
</feature>
<accession>H9UG38</accession>
<keyword evidence="9 11" id="KW-0413">Isomerase</keyword>
<dbReference type="GO" id="GO:0008299">
    <property type="term" value="P:isoprenoid biosynthetic process"/>
    <property type="evidence" value="ECO:0007669"/>
    <property type="project" value="UniProtKB-UniRule"/>
</dbReference>
<evidence type="ECO:0000256" key="10">
    <source>
        <dbReference type="ARBA" id="ARBA00025810"/>
    </source>
</evidence>
<feature type="domain" description="FMN-dependent dehydrogenase" evidence="12">
    <location>
        <begin position="179"/>
        <end position="340"/>
    </location>
</feature>
<evidence type="ECO:0000256" key="8">
    <source>
        <dbReference type="ARBA" id="ARBA00023229"/>
    </source>
</evidence>
<protein>
    <recommendedName>
        <fullName evidence="11">Isopentenyl-diphosphate delta-isomerase</fullName>
        <shortName evidence="11">IPP isomerase</shortName>
        <ecNumber evidence="11">5.3.3.2</ecNumber>
    </recommendedName>
    <alternativeName>
        <fullName evidence="11">Isopentenyl diphosphate:dimethylallyl diphosphate isomerase</fullName>
    </alternativeName>
    <alternativeName>
        <fullName evidence="11">Isopentenyl pyrophosphate isomerase</fullName>
    </alternativeName>
    <alternativeName>
        <fullName evidence="11">Type 2 isopentenyl diphosphate isomerase</fullName>
        <shortName evidence="11">IDI-2</shortName>
    </alternativeName>
</protein>
<dbReference type="InterPro" id="IPR013785">
    <property type="entry name" value="Aldolase_TIM"/>
</dbReference>
<dbReference type="KEGG" id="sfc:Spiaf_0376"/>
<comment type="catalytic activity">
    <reaction evidence="11">
        <text>isopentenyl diphosphate = dimethylallyl diphosphate</text>
        <dbReference type="Rhea" id="RHEA:23284"/>
        <dbReference type="ChEBI" id="CHEBI:57623"/>
        <dbReference type="ChEBI" id="CHEBI:128769"/>
        <dbReference type="EC" id="5.3.3.2"/>
    </reaction>
</comment>
<evidence type="ECO:0000313" key="14">
    <source>
        <dbReference type="Proteomes" id="UP000007383"/>
    </source>
</evidence>
<comment type="similarity">
    <text evidence="11">Belongs to the IPP isomerase type 2 family.</text>
</comment>
<evidence type="ECO:0000256" key="3">
    <source>
        <dbReference type="ARBA" id="ARBA00022630"/>
    </source>
</evidence>
<comment type="cofactor">
    <cofactor evidence="1 11">
        <name>FMN</name>
        <dbReference type="ChEBI" id="CHEBI:58210"/>
    </cofactor>
</comment>
<evidence type="ECO:0000256" key="7">
    <source>
        <dbReference type="ARBA" id="ARBA00022857"/>
    </source>
</evidence>
<evidence type="ECO:0000256" key="6">
    <source>
        <dbReference type="ARBA" id="ARBA00022842"/>
    </source>
</evidence>
<dbReference type="HAMAP" id="MF_00354">
    <property type="entry name" value="Idi_2"/>
    <property type="match status" value="1"/>
</dbReference>
<comment type="cofactor">
    <cofactor evidence="11">
        <name>NADPH</name>
        <dbReference type="ChEBI" id="CHEBI:57783"/>
    </cofactor>
</comment>
<keyword evidence="3 11" id="KW-0285">Flavoprotein</keyword>
<dbReference type="PATRIC" id="fig|889378.3.peg.380"/>
<keyword evidence="2 11" id="KW-0963">Cytoplasm</keyword>
<feature type="domain" description="FMN-dependent dehydrogenase" evidence="12">
    <location>
        <begin position="31"/>
        <end position="101"/>
    </location>
</feature>
<dbReference type="EMBL" id="CP003282">
    <property type="protein sequence ID" value="AFG36481.1"/>
    <property type="molecule type" value="Genomic_DNA"/>
</dbReference>
<feature type="binding site" evidence="11">
    <location>
        <position position="164"/>
    </location>
    <ligand>
        <name>Mg(2+)</name>
        <dbReference type="ChEBI" id="CHEBI:18420"/>
    </ligand>
</feature>
<feature type="binding site" evidence="11">
    <location>
        <position position="163"/>
    </location>
    <ligand>
        <name>substrate</name>
    </ligand>
</feature>
<feature type="binding site" evidence="11">
    <location>
        <begin position="296"/>
        <end position="297"/>
    </location>
    <ligand>
        <name>FMN</name>
        <dbReference type="ChEBI" id="CHEBI:58210"/>
    </ligand>
</feature>
<dbReference type="PANTHER" id="PTHR43665">
    <property type="entry name" value="ISOPENTENYL-DIPHOSPHATE DELTA-ISOMERASE"/>
    <property type="match status" value="1"/>
</dbReference>
<keyword evidence="4 11" id="KW-0288">FMN</keyword>
<feature type="binding site" evidence="11">
    <location>
        <position position="101"/>
    </location>
    <ligand>
        <name>FMN</name>
        <dbReference type="ChEBI" id="CHEBI:58210"/>
    </ligand>
</feature>
<dbReference type="RefSeq" id="WP_014454479.1">
    <property type="nucleotide sequence ID" value="NC_017098.1"/>
</dbReference>
<dbReference type="GO" id="GO:0016491">
    <property type="term" value="F:oxidoreductase activity"/>
    <property type="evidence" value="ECO:0007669"/>
    <property type="project" value="InterPro"/>
</dbReference>
<feature type="binding site" evidence="11">
    <location>
        <position position="225"/>
    </location>
    <ligand>
        <name>FMN</name>
        <dbReference type="ChEBI" id="CHEBI:58210"/>
    </ligand>
</feature>
<evidence type="ECO:0000256" key="2">
    <source>
        <dbReference type="ARBA" id="ARBA00022490"/>
    </source>
</evidence>
<dbReference type="GO" id="GO:0010181">
    <property type="term" value="F:FMN binding"/>
    <property type="evidence" value="ECO:0007669"/>
    <property type="project" value="UniProtKB-UniRule"/>
</dbReference>
<evidence type="ECO:0000256" key="4">
    <source>
        <dbReference type="ARBA" id="ARBA00022643"/>
    </source>
</evidence>
<comment type="cofactor">
    <cofactor evidence="11">
        <name>Mg(2+)</name>
        <dbReference type="ChEBI" id="CHEBI:18420"/>
    </cofactor>
</comment>
<dbReference type="AlphaFoldDB" id="H9UG38"/>
<dbReference type="PANTHER" id="PTHR43665:SF1">
    <property type="entry name" value="ISOPENTENYL-DIPHOSPHATE DELTA-ISOMERASE"/>
    <property type="match status" value="1"/>
</dbReference>
<evidence type="ECO:0000259" key="12">
    <source>
        <dbReference type="Pfam" id="PF01070"/>
    </source>
</evidence>
<comment type="subunit">
    <text evidence="10 11">Homooctamer. Dimer of tetramers.</text>
</comment>
<feature type="binding site" evidence="11">
    <location>
        <begin position="275"/>
        <end position="277"/>
    </location>
    <ligand>
        <name>FMN</name>
        <dbReference type="ChEBI" id="CHEBI:58210"/>
    </ligand>
</feature>